<name>A0ABU8H9L4_9BACI</name>
<evidence type="ECO:0000313" key="1">
    <source>
        <dbReference type="EMBL" id="MEI5905896.1"/>
    </source>
</evidence>
<reference evidence="1 2" key="1">
    <citation type="journal article" date="2018" name="J. Microbiol.">
        <title>Bacillus spongiae sp. nov., isolated from sponge of Jeju Island.</title>
        <authorList>
            <person name="Lee G.E."/>
            <person name="Im W.T."/>
            <person name="Park J.S."/>
        </authorList>
    </citation>
    <scope>NUCLEOTIDE SEQUENCE [LARGE SCALE GENOMIC DNA]</scope>
    <source>
        <strain evidence="1 2">135PIL107-10</strain>
    </source>
</reference>
<dbReference type="EMBL" id="JBBAXC010000002">
    <property type="protein sequence ID" value="MEI5905896.1"/>
    <property type="molecule type" value="Genomic_DNA"/>
</dbReference>
<dbReference type="Proteomes" id="UP001312865">
    <property type="component" value="Unassembled WGS sequence"/>
</dbReference>
<gene>
    <name evidence="1" type="ORF">WAK64_02295</name>
</gene>
<accession>A0ABU8H9L4</accession>
<protein>
    <submittedName>
        <fullName evidence="1">Uncharacterized protein</fullName>
    </submittedName>
</protein>
<comment type="caution">
    <text evidence="1">The sequence shown here is derived from an EMBL/GenBank/DDBJ whole genome shotgun (WGS) entry which is preliminary data.</text>
</comment>
<sequence length="157" mass="18566">MISEKKIEFQGNNINVNEPNKKNNQFINFRQKLKTITTSWKDSEWLEVFQNLSLCKKVHGVFLWDVNQRIRSLAKNNVTVDDFENGVIILPLDRKKEGHATSPEQILEIEQTIDQLEGLELLRLSFLEPCKPVYKEEKIFDDVSRWIEIHIYSYDVE</sequence>
<proteinExistence type="predicted"/>
<evidence type="ECO:0000313" key="2">
    <source>
        <dbReference type="Proteomes" id="UP001312865"/>
    </source>
</evidence>
<keyword evidence="2" id="KW-1185">Reference proteome</keyword>
<organism evidence="1 2">
    <name type="scientific">Bacillus spongiae</name>
    <dbReference type="NCBI Taxonomy" id="2683610"/>
    <lineage>
        <taxon>Bacteria</taxon>
        <taxon>Bacillati</taxon>
        <taxon>Bacillota</taxon>
        <taxon>Bacilli</taxon>
        <taxon>Bacillales</taxon>
        <taxon>Bacillaceae</taxon>
        <taxon>Bacillus</taxon>
    </lineage>
</organism>
<dbReference type="RefSeq" id="WP_336585316.1">
    <property type="nucleotide sequence ID" value="NZ_JBBAXC010000002.1"/>
</dbReference>